<sequence length="103" mass="11511">MLIPAFANAGYCENNAQFYVQAAFWKIDGVPKEVALDRVTGLKSLFTDLNTGKNQTKEFTEMVDSIYEGNYFEKGDQDVPKYTNLMTVSNATILATCLAEHTE</sequence>
<dbReference type="AlphaFoldDB" id="A0A1G6H429"/>
<gene>
    <name evidence="1" type="ORF">SAMN05421733_103256</name>
</gene>
<evidence type="ECO:0000313" key="2">
    <source>
        <dbReference type="Proteomes" id="UP000242501"/>
    </source>
</evidence>
<keyword evidence="2" id="KW-1185">Reference proteome</keyword>
<accession>A0A1G6H429</accession>
<reference evidence="2" key="1">
    <citation type="submission" date="2016-09" db="EMBL/GenBank/DDBJ databases">
        <authorList>
            <person name="Varghese N."/>
            <person name="Submissions S."/>
        </authorList>
    </citation>
    <scope>NUCLEOTIDE SEQUENCE [LARGE SCALE GENOMIC DNA]</scope>
    <source>
        <strain evidence="2">ANC 4422</strain>
    </source>
</reference>
<dbReference type="EMBL" id="FMYL01000003">
    <property type="protein sequence ID" value="SDB88848.1"/>
    <property type="molecule type" value="Genomic_DNA"/>
</dbReference>
<evidence type="ECO:0000313" key="1">
    <source>
        <dbReference type="EMBL" id="SDB88848.1"/>
    </source>
</evidence>
<organism evidence="1 2">
    <name type="scientific">Acinetobacter boissieri</name>
    <dbReference type="NCBI Taxonomy" id="1219383"/>
    <lineage>
        <taxon>Bacteria</taxon>
        <taxon>Pseudomonadati</taxon>
        <taxon>Pseudomonadota</taxon>
        <taxon>Gammaproteobacteria</taxon>
        <taxon>Moraxellales</taxon>
        <taxon>Moraxellaceae</taxon>
        <taxon>Acinetobacter</taxon>
    </lineage>
</organism>
<proteinExistence type="predicted"/>
<name>A0A1G6H429_9GAMM</name>
<dbReference type="Proteomes" id="UP000242501">
    <property type="component" value="Unassembled WGS sequence"/>
</dbReference>
<protein>
    <submittedName>
        <fullName evidence="1">Uncharacterized protein</fullName>
    </submittedName>
</protein>